<feature type="region of interest" description="Disordered" evidence="2">
    <location>
        <begin position="1"/>
        <end position="25"/>
    </location>
</feature>
<keyword evidence="1" id="KW-1015">Disulfide bond</keyword>
<dbReference type="SMART" id="SM01039">
    <property type="entry name" value="BRICHOS"/>
    <property type="match status" value="1"/>
</dbReference>
<keyword evidence="5" id="KW-1185">Reference proteome</keyword>
<dbReference type="InParanoid" id="A0A1S3HXI3"/>
<proteinExistence type="predicted"/>
<keyword evidence="3" id="KW-1133">Transmembrane helix</keyword>
<accession>A0A1S3HXI3</accession>
<name>A0A1S3HXI3_LINAN</name>
<dbReference type="RefSeq" id="XP_013390740.1">
    <property type="nucleotide sequence ID" value="XM_013535286.1"/>
</dbReference>
<dbReference type="PROSITE" id="PS50869">
    <property type="entry name" value="BRICHOS"/>
    <property type="match status" value="1"/>
</dbReference>
<evidence type="ECO:0000256" key="3">
    <source>
        <dbReference type="SAM" id="Phobius"/>
    </source>
</evidence>
<evidence type="ECO:0000256" key="2">
    <source>
        <dbReference type="SAM" id="MobiDB-lite"/>
    </source>
</evidence>
<reference evidence="6" key="1">
    <citation type="submission" date="2025-08" db="UniProtKB">
        <authorList>
            <consortium name="RefSeq"/>
        </authorList>
    </citation>
    <scope>IDENTIFICATION</scope>
    <source>
        <tissue evidence="6">Gonads</tissue>
    </source>
</reference>
<dbReference type="InterPro" id="IPR001729">
    <property type="entry name" value="SP-C"/>
</dbReference>
<dbReference type="AlphaFoldDB" id="A0A1S3HXI3"/>
<dbReference type="KEGG" id="lak:106159100"/>
<feature type="compositionally biased region" description="Polar residues" evidence="2">
    <location>
        <begin position="13"/>
        <end position="25"/>
    </location>
</feature>
<dbReference type="GeneID" id="106159100"/>
<evidence type="ECO:0000259" key="4">
    <source>
        <dbReference type="PROSITE" id="PS50869"/>
    </source>
</evidence>
<dbReference type="PANTHER" id="PTHR10800">
    <property type="entry name" value="PULMONARY SURFACTANT-ASSOCIATED PROTEIN C"/>
    <property type="match status" value="1"/>
</dbReference>
<feature type="domain" description="BRICHOS" evidence="4">
    <location>
        <begin position="96"/>
        <end position="190"/>
    </location>
</feature>
<keyword evidence="3" id="KW-0812">Transmembrane</keyword>
<gene>
    <name evidence="6" type="primary">LOC106159100</name>
</gene>
<sequence>MLPAMDPKMLPQVVTSSPTPVNTAPKPNSRKYMIVAVAVLLVVVCTIAGVLLAVHIVQKAHEETMKEYFVHFHNAEGKEIGEKIQVDASKNIVIYGSPSDPLQTAHDVAHGLIAYKTLGSQPLCLIRPTTTPEVDAQEVQRILAKNHGMDDFPKRSIATNLTLSPQPIRETSFLSAELQSFCKDVAVHWVMHADEKEAVPEKPNAGNRREKRQSGLIANPQFSPFVYFGNRIYICCTTLTQSVFGRESSVSRPVAIIGNCRFCEDPFPLLG</sequence>
<dbReference type="Pfam" id="PF04089">
    <property type="entry name" value="BRICHOS"/>
    <property type="match status" value="1"/>
</dbReference>
<keyword evidence="3" id="KW-0472">Membrane</keyword>
<organism evidence="5 6">
    <name type="scientific">Lingula anatina</name>
    <name type="common">Brachiopod</name>
    <name type="synonym">Lingula unguis</name>
    <dbReference type="NCBI Taxonomy" id="7574"/>
    <lineage>
        <taxon>Eukaryota</taxon>
        <taxon>Metazoa</taxon>
        <taxon>Spiralia</taxon>
        <taxon>Lophotrochozoa</taxon>
        <taxon>Brachiopoda</taxon>
        <taxon>Linguliformea</taxon>
        <taxon>Lingulata</taxon>
        <taxon>Lingulida</taxon>
        <taxon>Linguloidea</taxon>
        <taxon>Lingulidae</taxon>
        <taxon>Lingula</taxon>
    </lineage>
</organism>
<dbReference type="GO" id="GO:0005615">
    <property type="term" value="C:extracellular space"/>
    <property type="evidence" value="ECO:0007669"/>
    <property type="project" value="TreeGrafter"/>
</dbReference>
<feature type="transmembrane region" description="Helical" evidence="3">
    <location>
        <begin position="32"/>
        <end position="57"/>
    </location>
</feature>
<dbReference type="Proteomes" id="UP000085678">
    <property type="component" value="Unplaced"/>
</dbReference>
<dbReference type="PANTHER" id="PTHR10800:SF4">
    <property type="entry name" value="PULMONARY SURFACTANT-ASSOCIATED PROTEIN C"/>
    <property type="match status" value="1"/>
</dbReference>
<dbReference type="GO" id="GO:0007585">
    <property type="term" value="P:respiratory gaseous exchange by respiratory system"/>
    <property type="evidence" value="ECO:0007669"/>
    <property type="project" value="InterPro"/>
</dbReference>
<dbReference type="InterPro" id="IPR007084">
    <property type="entry name" value="BRICHOS_dom"/>
</dbReference>
<evidence type="ECO:0000313" key="5">
    <source>
        <dbReference type="Proteomes" id="UP000085678"/>
    </source>
</evidence>
<evidence type="ECO:0000313" key="6">
    <source>
        <dbReference type="RefSeq" id="XP_013390740.1"/>
    </source>
</evidence>
<protein>
    <submittedName>
        <fullName evidence="6">Uncharacterized protein LOC106159100</fullName>
    </submittedName>
</protein>
<evidence type="ECO:0000256" key="1">
    <source>
        <dbReference type="ARBA" id="ARBA00023157"/>
    </source>
</evidence>